<organism evidence="2">
    <name type="scientific">Acidithiobacillus ferrivorans</name>
    <dbReference type="NCBI Taxonomy" id="160808"/>
    <lineage>
        <taxon>Bacteria</taxon>
        <taxon>Pseudomonadati</taxon>
        <taxon>Pseudomonadota</taxon>
        <taxon>Acidithiobacillia</taxon>
        <taxon>Acidithiobacillales</taxon>
        <taxon>Acidithiobacillaceae</taxon>
        <taxon>Acidithiobacillus</taxon>
    </lineage>
</organism>
<dbReference type="Proteomes" id="UP000193925">
    <property type="component" value="Chromosome AFERRI"/>
</dbReference>
<dbReference type="EMBL" id="CCCS020000027">
    <property type="protein sequence ID" value="CDQ09856.1"/>
    <property type="molecule type" value="Genomic_DNA"/>
</dbReference>
<proteinExistence type="predicted"/>
<reference evidence="3 4" key="3">
    <citation type="submission" date="2017-03" db="EMBL/GenBank/DDBJ databases">
        <authorList>
            <person name="Regsiter A."/>
            <person name="William W."/>
        </authorList>
    </citation>
    <scope>NUCLEOTIDE SEQUENCE [LARGE SCALE GENOMIC DNA]</scope>
    <source>
        <strain evidence="3">PRJEB5721</strain>
    </source>
</reference>
<reference evidence="2" key="1">
    <citation type="submission" date="2014-03" db="EMBL/GenBank/DDBJ databases">
        <authorList>
            <person name="Genoscope - CEA"/>
        </authorList>
    </citation>
    <scope>NUCLEOTIDE SEQUENCE [LARGE SCALE GENOMIC DNA]</scope>
    <source>
        <strain evidence="2">CF27</strain>
    </source>
</reference>
<dbReference type="RefSeq" id="WP_035192152.1">
    <property type="nucleotide sequence ID" value="NZ_CCCS020000027.1"/>
</dbReference>
<dbReference type="InterPro" id="IPR018891">
    <property type="entry name" value="AIPR_C"/>
</dbReference>
<evidence type="ECO:0000259" key="1">
    <source>
        <dbReference type="Pfam" id="PF10592"/>
    </source>
</evidence>
<evidence type="ECO:0000313" key="2">
    <source>
        <dbReference type="EMBL" id="CDQ09856.1"/>
    </source>
</evidence>
<dbReference type="AlphaFoldDB" id="A0A060UNI2"/>
<name>A0A060UNI2_9PROT</name>
<dbReference type="Pfam" id="PF10592">
    <property type="entry name" value="AIPR"/>
    <property type="match status" value="1"/>
</dbReference>
<accession>A0A060UNI2</accession>
<gene>
    <name evidence="2" type="ORF">AFERRI_330011</name>
    <name evidence="3" type="ORF">AFERRI_50558</name>
</gene>
<dbReference type="EMBL" id="LT841305">
    <property type="protein sequence ID" value="SMH67357.1"/>
    <property type="molecule type" value="Genomic_DNA"/>
</dbReference>
<feature type="domain" description="Abortive phage infection protein C-terminal" evidence="1">
    <location>
        <begin position="234"/>
        <end position="493"/>
    </location>
</feature>
<sequence length="584" mass="65552">MTTNTPEILSLFKEQLNNQVASIVAAQSFETQGYGFAYWYLRNIGGMTDIEAKDQICDGGGDLGIDAIEIVDEKVVFYQFKNPKSIEKSIEAGEIDKMISGLELILSRKHASIANPELLSRLEEIYAFTPAGYEIVVAVSSLAEIPSDAEAKLDSFCQRNSGVAKDLFRWEFHNLENIHNRFYSANLPTLEATLDIALSRMPYMTKVGDHETYIFDLSGEYLAKLYDEYGEGILQQNVRMFEGDKGTNLAIAKTASSVEESKDFFHFNNGISIICDSATHKPFNNELSLERPQVVNGGQTMRILHRCYTQRSLEKGVHAVVRVITTGKDKQFASNVAVNLNNQTRVDNTFLRSNDPRIVQLLHSLSTLGYFLERRAGEIDAMLPEELQDLENKFGSPFSNHVIPLKDGMQAYVATYYGDPQLAKKDPAKIFTDDGGSFSKILQSDLTAEKFRDAYRLSRLVSAQVDQFKRLKRKRYSDESERRNTYIKEFGAFVGSGFPELDLAVPQISIFGMALLFEKNKVLGGGNLKEFVDKVSADPTEIWRGFIELIAVRSALGIEQSWPTLLKSGTFYRDAVAHLRAGWA</sequence>
<evidence type="ECO:0000313" key="3">
    <source>
        <dbReference type="EMBL" id="SMH67357.1"/>
    </source>
</evidence>
<keyword evidence="4" id="KW-1185">Reference proteome</keyword>
<protein>
    <recommendedName>
        <fullName evidence="1">Abortive phage infection protein C-terminal domain-containing protein</fullName>
    </recommendedName>
</protein>
<reference evidence="2" key="2">
    <citation type="submission" date="2014-07" db="EMBL/GenBank/DDBJ databases">
        <title>Initial genome analysis of the psychrotolerant acidophile Acidithiobacillus ferrivorans CF27: insights into iron and sulfur oxidation pathways and into biofilm formation.</title>
        <authorList>
            <person name="Talla E."/>
            <person name="Hedrich S."/>
            <person name="Mangenot S."/>
            <person name="Ji B."/>
            <person name="Johnson D.B."/>
            <person name="Barbe V."/>
            <person name="Bonnefoy V."/>
        </authorList>
    </citation>
    <scope>NUCLEOTIDE SEQUENCE [LARGE SCALE GENOMIC DNA]</scope>
    <source>
        <strain evidence="2">CF27</strain>
    </source>
</reference>
<evidence type="ECO:0000313" key="4">
    <source>
        <dbReference type="Proteomes" id="UP000193925"/>
    </source>
</evidence>